<dbReference type="AlphaFoldDB" id="A0A067BZ51"/>
<dbReference type="KEGG" id="spar:SPRG_11219"/>
<dbReference type="SUPFAM" id="SSF55961">
    <property type="entry name" value="Bet v1-like"/>
    <property type="match status" value="1"/>
</dbReference>
<dbReference type="EMBL" id="KK583249">
    <property type="protein sequence ID" value="KDO23789.1"/>
    <property type="molecule type" value="Genomic_DNA"/>
</dbReference>
<dbReference type="VEuPathDB" id="FungiDB:SPRG_11219"/>
<evidence type="ECO:0008006" key="3">
    <source>
        <dbReference type="Google" id="ProtNLM"/>
    </source>
</evidence>
<protein>
    <recommendedName>
        <fullName evidence="3">START domain-containing protein</fullName>
    </recommendedName>
</protein>
<keyword evidence="2" id="KW-1185">Reference proteome</keyword>
<reference evidence="1 2" key="1">
    <citation type="journal article" date="2013" name="PLoS Genet.">
        <title>Distinctive expansion of potential virulence genes in the genome of the oomycete fish pathogen Saprolegnia parasitica.</title>
        <authorList>
            <person name="Jiang R.H."/>
            <person name="de Bruijn I."/>
            <person name="Haas B.J."/>
            <person name="Belmonte R."/>
            <person name="Lobach L."/>
            <person name="Christie J."/>
            <person name="van den Ackerveken G."/>
            <person name="Bottin A."/>
            <person name="Bulone V."/>
            <person name="Diaz-Moreno S.M."/>
            <person name="Dumas B."/>
            <person name="Fan L."/>
            <person name="Gaulin E."/>
            <person name="Govers F."/>
            <person name="Grenville-Briggs L.J."/>
            <person name="Horner N.R."/>
            <person name="Levin J.Z."/>
            <person name="Mammella M."/>
            <person name="Meijer H.J."/>
            <person name="Morris P."/>
            <person name="Nusbaum C."/>
            <person name="Oome S."/>
            <person name="Phillips A.J."/>
            <person name="van Rooyen D."/>
            <person name="Rzeszutek E."/>
            <person name="Saraiva M."/>
            <person name="Secombes C.J."/>
            <person name="Seidl M.F."/>
            <person name="Snel B."/>
            <person name="Stassen J.H."/>
            <person name="Sykes S."/>
            <person name="Tripathy S."/>
            <person name="van den Berg H."/>
            <person name="Vega-Arreguin J.C."/>
            <person name="Wawra S."/>
            <person name="Young S.K."/>
            <person name="Zeng Q."/>
            <person name="Dieguez-Uribeondo J."/>
            <person name="Russ C."/>
            <person name="Tyler B.M."/>
            <person name="van West P."/>
        </authorList>
    </citation>
    <scope>NUCLEOTIDE SEQUENCE [LARGE SCALE GENOMIC DNA]</scope>
    <source>
        <strain evidence="1 2">CBS 223.65</strain>
    </source>
</reference>
<dbReference type="InterPro" id="IPR023393">
    <property type="entry name" value="START-like_dom_sf"/>
</dbReference>
<gene>
    <name evidence="1" type="ORF">SPRG_11219</name>
</gene>
<dbReference type="Proteomes" id="UP000030745">
    <property type="component" value="Unassembled WGS sequence"/>
</dbReference>
<dbReference type="Gene3D" id="3.30.530.20">
    <property type="match status" value="1"/>
</dbReference>
<dbReference type="InterPro" id="IPR052727">
    <property type="entry name" value="Rab4/Rab5_effector"/>
</dbReference>
<dbReference type="GeneID" id="24133272"/>
<dbReference type="PANTHER" id="PTHR13510:SF44">
    <property type="entry name" value="RABENOSYN-5"/>
    <property type="match status" value="1"/>
</dbReference>
<dbReference type="OMA" id="SFTRCRD"/>
<accession>A0A067BZ51</accession>
<dbReference type="RefSeq" id="XP_012205426.1">
    <property type="nucleotide sequence ID" value="XM_012350036.1"/>
</dbReference>
<sequence length="329" mass="36902">MGPKKTSRPEFPPPYAVGPEEYDRLMAIAQDALVQLIATAKVLSLSRGQNTLKAEKEKNGSVFEMEHQQMKGTIQEVMNYYIADRGDTAKFKRTQCCADTELVLEIHPPSRKNPHKFLGIRWKALDQPSLFGSFTRCRDLCLLEFCTLFQDDNGRTGWARCVHSIEHPMCPDFNDTNGYLRCSVVNSGLVVMEAQHGVETLDCFMVYDIQARGKTSKWIGSSSVSRHFQAARNMMMTIQTERRTQIFRTIRANEEHHKMSMSTTSSDPGNTPLNLKTGAFFVPNTPNGNTVLRPSPSASTASTVMSTVTQIPPPKEPIMLDLSYVSDLK</sequence>
<proteinExistence type="predicted"/>
<evidence type="ECO:0000313" key="2">
    <source>
        <dbReference type="Proteomes" id="UP000030745"/>
    </source>
</evidence>
<dbReference type="PANTHER" id="PTHR13510">
    <property type="entry name" value="FYVE-FINGER-CONTAINING RAB5 EFFECTOR PROTEIN RABENOSYN-5-RELATED"/>
    <property type="match status" value="1"/>
</dbReference>
<dbReference type="OrthoDB" id="156797at2759"/>
<organism evidence="1 2">
    <name type="scientific">Saprolegnia parasitica (strain CBS 223.65)</name>
    <dbReference type="NCBI Taxonomy" id="695850"/>
    <lineage>
        <taxon>Eukaryota</taxon>
        <taxon>Sar</taxon>
        <taxon>Stramenopiles</taxon>
        <taxon>Oomycota</taxon>
        <taxon>Saprolegniomycetes</taxon>
        <taxon>Saprolegniales</taxon>
        <taxon>Saprolegniaceae</taxon>
        <taxon>Saprolegnia</taxon>
    </lineage>
</organism>
<evidence type="ECO:0000313" key="1">
    <source>
        <dbReference type="EMBL" id="KDO23789.1"/>
    </source>
</evidence>
<name>A0A067BZ51_SAPPC</name>